<evidence type="ECO:0000313" key="5">
    <source>
        <dbReference type="Proteomes" id="UP000304900"/>
    </source>
</evidence>
<gene>
    <name evidence="4" type="ORF">FDK13_07155</name>
</gene>
<dbReference type="Pfam" id="PF04397">
    <property type="entry name" value="LytTR"/>
    <property type="match status" value="1"/>
</dbReference>
<dbReference type="SMART" id="SM00850">
    <property type="entry name" value="LytTR"/>
    <property type="match status" value="1"/>
</dbReference>
<feature type="modified residue" description="4-aspartylphosphate" evidence="1">
    <location>
        <position position="55"/>
    </location>
</feature>
<dbReference type="Pfam" id="PF00072">
    <property type="entry name" value="Response_reg"/>
    <property type="match status" value="1"/>
</dbReference>
<dbReference type="SUPFAM" id="SSF52172">
    <property type="entry name" value="CheY-like"/>
    <property type="match status" value="1"/>
</dbReference>
<evidence type="ECO:0000259" key="3">
    <source>
        <dbReference type="PROSITE" id="PS50930"/>
    </source>
</evidence>
<comment type="caution">
    <text evidence="4">The sequence shown here is derived from an EMBL/GenBank/DDBJ whole genome shotgun (WGS) entry which is preliminary data.</text>
</comment>
<evidence type="ECO:0000256" key="1">
    <source>
        <dbReference type="PROSITE-ProRule" id="PRU00169"/>
    </source>
</evidence>
<keyword evidence="5" id="KW-1185">Reference proteome</keyword>
<dbReference type="InterPro" id="IPR007492">
    <property type="entry name" value="LytTR_DNA-bd_dom"/>
</dbReference>
<dbReference type="EMBL" id="SZVO01000003">
    <property type="protein sequence ID" value="TKT92593.1"/>
    <property type="molecule type" value="Genomic_DNA"/>
</dbReference>
<proteinExistence type="predicted"/>
<dbReference type="GO" id="GO:0000156">
    <property type="term" value="F:phosphorelay response regulator activity"/>
    <property type="evidence" value="ECO:0007669"/>
    <property type="project" value="InterPro"/>
</dbReference>
<dbReference type="GO" id="GO:0003677">
    <property type="term" value="F:DNA binding"/>
    <property type="evidence" value="ECO:0007669"/>
    <property type="project" value="InterPro"/>
</dbReference>
<dbReference type="Proteomes" id="UP000304900">
    <property type="component" value="Unassembled WGS sequence"/>
</dbReference>
<dbReference type="InterPro" id="IPR001789">
    <property type="entry name" value="Sig_transdc_resp-reg_receiver"/>
</dbReference>
<dbReference type="PROSITE" id="PS50930">
    <property type="entry name" value="HTH_LYTTR"/>
    <property type="match status" value="1"/>
</dbReference>
<dbReference type="SMART" id="SM00448">
    <property type="entry name" value="REC"/>
    <property type="match status" value="1"/>
</dbReference>
<dbReference type="InterPro" id="IPR011006">
    <property type="entry name" value="CheY-like_superfamily"/>
</dbReference>
<dbReference type="RefSeq" id="WP_137339321.1">
    <property type="nucleotide sequence ID" value="NZ_SZVO01000003.1"/>
</dbReference>
<feature type="domain" description="Response regulatory" evidence="2">
    <location>
        <begin position="3"/>
        <end position="116"/>
    </location>
</feature>
<feature type="domain" description="HTH LytTR-type" evidence="3">
    <location>
        <begin position="140"/>
        <end position="243"/>
    </location>
</feature>
<dbReference type="InterPro" id="IPR046947">
    <property type="entry name" value="LytR-like"/>
</dbReference>
<sequence length="243" mass="27709">MIKAILIDDEPLSIEALKMKILKASDEIEIIKTYTSASEAMVKIEKLAPDVIFLDVEMPELDGFQFLENFPNRCFEVIISTAHDEYAIQAVRQSALDFLLKPVSVLELSTAIDRLIQKLHAKNKAGKSSYRMVDAQFDKIPVPSLRGITFVPLTDILYLSSEGNYTMIYLENKQKIVSSRNLGDYEAMMANLNFFRIHHSTVINLWHIREYLRGEGGSVVLKDGTELDVSKRRKKEFMEVIGF</sequence>
<evidence type="ECO:0000259" key="2">
    <source>
        <dbReference type="PROSITE" id="PS50110"/>
    </source>
</evidence>
<organism evidence="4 5">
    <name type="scientific">Dyadobacter frigoris</name>
    <dbReference type="NCBI Taxonomy" id="2576211"/>
    <lineage>
        <taxon>Bacteria</taxon>
        <taxon>Pseudomonadati</taxon>
        <taxon>Bacteroidota</taxon>
        <taxon>Cytophagia</taxon>
        <taxon>Cytophagales</taxon>
        <taxon>Spirosomataceae</taxon>
        <taxon>Dyadobacter</taxon>
    </lineage>
</organism>
<dbReference type="PANTHER" id="PTHR37299">
    <property type="entry name" value="TRANSCRIPTIONAL REGULATOR-RELATED"/>
    <property type="match status" value="1"/>
</dbReference>
<name>A0A4V6BJ15_9BACT</name>
<dbReference type="Gene3D" id="3.40.50.2300">
    <property type="match status" value="1"/>
</dbReference>
<dbReference type="OrthoDB" id="1646880at2"/>
<reference evidence="4 5" key="1">
    <citation type="submission" date="2019-05" db="EMBL/GenBank/DDBJ databases">
        <title>Dyadobacter AR-3-8 sp. nov., isolated from arctic soil.</title>
        <authorList>
            <person name="Chaudhary D.K."/>
        </authorList>
    </citation>
    <scope>NUCLEOTIDE SEQUENCE [LARGE SCALE GENOMIC DNA]</scope>
    <source>
        <strain evidence="4 5">AR-3-8</strain>
    </source>
</reference>
<accession>A0A4V6BJ15</accession>
<evidence type="ECO:0000313" key="4">
    <source>
        <dbReference type="EMBL" id="TKT92593.1"/>
    </source>
</evidence>
<protein>
    <submittedName>
        <fullName evidence="4">Response regulator transcription factor</fullName>
    </submittedName>
</protein>
<dbReference type="PANTHER" id="PTHR37299:SF1">
    <property type="entry name" value="STAGE 0 SPORULATION PROTEIN A HOMOLOG"/>
    <property type="match status" value="1"/>
</dbReference>
<dbReference type="AlphaFoldDB" id="A0A4V6BJ15"/>
<keyword evidence="1" id="KW-0597">Phosphoprotein</keyword>
<dbReference type="Gene3D" id="2.40.50.1020">
    <property type="entry name" value="LytTr DNA-binding domain"/>
    <property type="match status" value="1"/>
</dbReference>
<dbReference type="PROSITE" id="PS50110">
    <property type="entry name" value="RESPONSE_REGULATORY"/>
    <property type="match status" value="1"/>
</dbReference>